<dbReference type="EMBL" id="JAIWYP010000004">
    <property type="protein sequence ID" value="KAH3833994.1"/>
    <property type="molecule type" value="Genomic_DNA"/>
</dbReference>
<reference evidence="2" key="1">
    <citation type="journal article" date="2019" name="bioRxiv">
        <title>The Genome of the Zebra Mussel, Dreissena polymorpha: A Resource for Invasive Species Research.</title>
        <authorList>
            <person name="McCartney M.A."/>
            <person name="Auch B."/>
            <person name="Kono T."/>
            <person name="Mallez S."/>
            <person name="Zhang Y."/>
            <person name="Obille A."/>
            <person name="Becker A."/>
            <person name="Abrahante J.E."/>
            <person name="Garbe J."/>
            <person name="Badalamenti J.P."/>
            <person name="Herman A."/>
            <person name="Mangelson H."/>
            <person name="Liachko I."/>
            <person name="Sullivan S."/>
            <person name="Sone E.D."/>
            <person name="Koren S."/>
            <person name="Silverstein K.A.T."/>
            <person name="Beckman K.B."/>
            <person name="Gohl D.M."/>
        </authorList>
    </citation>
    <scope>NUCLEOTIDE SEQUENCE</scope>
    <source>
        <strain evidence="2">Duluth1</strain>
        <tissue evidence="2">Whole animal</tissue>
    </source>
</reference>
<dbReference type="Pfam" id="PF16026">
    <property type="entry name" value="MIEAP"/>
    <property type="match status" value="1"/>
</dbReference>
<evidence type="ECO:0000313" key="2">
    <source>
        <dbReference type="EMBL" id="KAH3833994.1"/>
    </source>
</evidence>
<dbReference type="Proteomes" id="UP000828390">
    <property type="component" value="Unassembled WGS sequence"/>
</dbReference>
<organism evidence="2 3">
    <name type="scientific">Dreissena polymorpha</name>
    <name type="common">Zebra mussel</name>
    <name type="synonym">Mytilus polymorpha</name>
    <dbReference type="NCBI Taxonomy" id="45954"/>
    <lineage>
        <taxon>Eukaryota</taxon>
        <taxon>Metazoa</taxon>
        <taxon>Spiralia</taxon>
        <taxon>Lophotrochozoa</taxon>
        <taxon>Mollusca</taxon>
        <taxon>Bivalvia</taxon>
        <taxon>Autobranchia</taxon>
        <taxon>Heteroconchia</taxon>
        <taxon>Euheterodonta</taxon>
        <taxon>Imparidentia</taxon>
        <taxon>Neoheterodontei</taxon>
        <taxon>Myida</taxon>
        <taxon>Dreissenoidea</taxon>
        <taxon>Dreissenidae</taxon>
        <taxon>Dreissena</taxon>
    </lineage>
</organism>
<reference evidence="2" key="2">
    <citation type="submission" date="2020-11" db="EMBL/GenBank/DDBJ databases">
        <authorList>
            <person name="McCartney M.A."/>
            <person name="Auch B."/>
            <person name="Kono T."/>
            <person name="Mallez S."/>
            <person name="Becker A."/>
            <person name="Gohl D.M."/>
            <person name="Silverstein K.A.T."/>
            <person name="Koren S."/>
            <person name="Bechman K.B."/>
            <person name="Herman A."/>
            <person name="Abrahante J.E."/>
            <person name="Garbe J."/>
        </authorList>
    </citation>
    <scope>NUCLEOTIDE SEQUENCE</scope>
    <source>
        <strain evidence="2">Duluth1</strain>
        <tissue evidence="2">Whole animal</tissue>
    </source>
</reference>
<accession>A0A9D4K6S1</accession>
<comment type="caution">
    <text evidence="2">The sequence shown here is derived from an EMBL/GenBank/DDBJ whole genome shotgun (WGS) entry which is preliminary data.</text>
</comment>
<dbReference type="AlphaFoldDB" id="A0A9D4K6S1"/>
<protein>
    <recommendedName>
        <fullName evidence="1">Mitochondria-eating protein C-terminal domain-containing protein</fullName>
    </recommendedName>
</protein>
<proteinExistence type="predicted"/>
<name>A0A9D4K6S1_DREPO</name>
<sequence>MKDQKKLRQTLAVVSKAFLKTYWDDKCNPVMKPFIKKCLFLCWMMVVQGPPMCFDWSTKEGSQFDANLYKQYTGSGKVVEFVVWPTLFLHNGGPVIAKGFAQPNVGKTV</sequence>
<gene>
    <name evidence="2" type="ORF">DPMN_107312</name>
</gene>
<dbReference type="InterPro" id="IPR031981">
    <property type="entry name" value="MIEAP_C"/>
</dbReference>
<evidence type="ECO:0000313" key="3">
    <source>
        <dbReference type="Proteomes" id="UP000828390"/>
    </source>
</evidence>
<feature type="domain" description="Mitochondria-eating protein C-terminal" evidence="1">
    <location>
        <begin position="13"/>
        <end position="101"/>
    </location>
</feature>
<keyword evidence="3" id="KW-1185">Reference proteome</keyword>
<evidence type="ECO:0000259" key="1">
    <source>
        <dbReference type="Pfam" id="PF16026"/>
    </source>
</evidence>